<protein>
    <recommendedName>
        <fullName evidence="1">ATP-grasp fold RimK-type domain-containing protein</fullName>
    </recommendedName>
</protein>
<accession>A0A7C2Z9B6</accession>
<sequence>MKTARVIGGEVLGIDIFEDPDRGYIVNEVNAIPEFKNTVIVTGYPMHKKIIEYVKSLVKR</sequence>
<dbReference type="EMBL" id="DSGT01000008">
    <property type="protein sequence ID" value="HEW53055.1"/>
    <property type="molecule type" value="Genomic_DNA"/>
</dbReference>
<gene>
    <name evidence="2" type="ORF">ENO77_02645</name>
</gene>
<proteinExistence type="predicted"/>
<comment type="caution">
    <text evidence="2">The sequence shown here is derived from an EMBL/GenBank/DDBJ whole genome shotgun (WGS) entry which is preliminary data.</text>
</comment>
<dbReference type="Pfam" id="PF08443">
    <property type="entry name" value="RimK"/>
    <property type="match status" value="1"/>
</dbReference>
<organism evidence="2">
    <name type="scientific">Ignisphaera aggregans</name>
    <dbReference type="NCBI Taxonomy" id="334771"/>
    <lineage>
        <taxon>Archaea</taxon>
        <taxon>Thermoproteota</taxon>
        <taxon>Thermoprotei</taxon>
        <taxon>Desulfurococcales</taxon>
        <taxon>Desulfurococcaceae</taxon>
        <taxon>Ignisphaera</taxon>
    </lineage>
</organism>
<dbReference type="AlphaFoldDB" id="A0A7C2Z9B6"/>
<name>A0A7C2Z9B6_9CREN</name>
<dbReference type="SUPFAM" id="SSF56059">
    <property type="entry name" value="Glutathione synthetase ATP-binding domain-like"/>
    <property type="match status" value="1"/>
</dbReference>
<evidence type="ECO:0000259" key="1">
    <source>
        <dbReference type="Pfam" id="PF08443"/>
    </source>
</evidence>
<evidence type="ECO:0000313" key="2">
    <source>
        <dbReference type="EMBL" id="HEW53055.1"/>
    </source>
</evidence>
<feature type="domain" description="ATP-grasp fold RimK-type" evidence="1">
    <location>
        <begin position="2"/>
        <end position="54"/>
    </location>
</feature>
<dbReference type="Gene3D" id="3.30.470.20">
    <property type="entry name" value="ATP-grasp fold, B domain"/>
    <property type="match status" value="1"/>
</dbReference>
<reference evidence="2" key="1">
    <citation type="journal article" date="2020" name="mSystems">
        <title>Genome- and Community-Level Interaction Insights into Carbon Utilization and Element Cycling Functions of Hydrothermarchaeota in Hydrothermal Sediment.</title>
        <authorList>
            <person name="Zhou Z."/>
            <person name="Liu Y."/>
            <person name="Xu W."/>
            <person name="Pan J."/>
            <person name="Luo Z.H."/>
            <person name="Li M."/>
        </authorList>
    </citation>
    <scope>NUCLEOTIDE SEQUENCE [LARGE SCALE GENOMIC DNA]</scope>
    <source>
        <strain evidence="2">SpSt-16</strain>
    </source>
</reference>
<dbReference type="InterPro" id="IPR013651">
    <property type="entry name" value="ATP-grasp_RimK-type"/>
</dbReference>